<protein>
    <submittedName>
        <fullName evidence="2">Flavin-containing monooxygenase</fullName>
    </submittedName>
</protein>
<gene>
    <name evidence="2" type="ORF">KCU76_g18376</name>
</gene>
<reference evidence="2" key="2">
    <citation type="submission" date="2021-08" db="EMBL/GenBank/DDBJ databases">
        <authorList>
            <person name="Gostincar C."/>
            <person name="Sun X."/>
            <person name="Song Z."/>
            <person name="Gunde-Cimerman N."/>
        </authorList>
    </citation>
    <scope>NUCLEOTIDE SEQUENCE</scope>
    <source>
        <strain evidence="2">EXF-9911</strain>
    </source>
</reference>
<dbReference type="GO" id="GO:0050660">
    <property type="term" value="F:flavin adenine dinucleotide binding"/>
    <property type="evidence" value="ECO:0007669"/>
    <property type="project" value="TreeGrafter"/>
</dbReference>
<keyword evidence="1" id="KW-0560">Oxidoreductase</keyword>
<dbReference type="InterPro" id="IPR050982">
    <property type="entry name" value="Auxin_biosynth/cation_transpt"/>
</dbReference>
<dbReference type="InterPro" id="IPR036188">
    <property type="entry name" value="FAD/NAD-bd_sf"/>
</dbReference>
<dbReference type="SUPFAM" id="SSF51905">
    <property type="entry name" value="FAD/NAD(P)-binding domain"/>
    <property type="match status" value="1"/>
</dbReference>
<dbReference type="PANTHER" id="PTHR43539:SF68">
    <property type="entry name" value="FLAVIN-BINDING MONOOXYGENASE-LIKE PROTEIN (AFU_ORTHOLOGUE AFUA_4G09220)"/>
    <property type="match status" value="1"/>
</dbReference>
<dbReference type="PANTHER" id="PTHR43539">
    <property type="entry name" value="FLAVIN-BINDING MONOOXYGENASE-LIKE PROTEIN (AFU_ORTHOLOGUE AFUA_4G09220)"/>
    <property type="match status" value="1"/>
</dbReference>
<dbReference type="EMBL" id="JAHFXF010001611">
    <property type="protein sequence ID" value="KAG9665535.1"/>
    <property type="molecule type" value="Genomic_DNA"/>
</dbReference>
<proteinExistence type="predicted"/>
<evidence type="ECO:0000256" key="1">
    <source>
        <dbReference type="ARBA" id="ARBA00023002"/>
    </source>
</evidence>
<dbReference type="OrthoDB" id="74360at2759"/>
<dbReference type="GO" id="GO:0004497">
    <property type="term" value="F:monooxygenase activity"/>
    <property type="evidence" value="ECO:0007669"/>
    <property type="project" value="UniProtKB-KW"/>
</dbReference>
<evidence type="ECO:0000313" key="2">
    <source>
        <dbReference type="EMBL" id="KAG9665535.1"/>
    </source>
</evidence>
<keyword evidence="2" id="KW-0503">Monooxygenase</keyword>
<organism evidence="2 3">
    <name type="scientific">Aureobasidium melanogenum</name>
    <name type="common">Aureobasidium pullulans var. melanogenum</name>
    <dbReference type="NCBI Taxonomy" id="46634"/>
    <lineage>
        <taxon>Eukaryota</taxon>
        <taxon>Fungi</taxon>
        <taxon>Dikarya</taxon>
        <taxon>Ascomycota</taxon>
        <taxon>Pezizomycotina</taxon>
        <taxon>Dothideomycetes</taxon>
        <taxon>Dothideomycetidae</taxon>
        <taxon>Dothideales</taxon>
        <taxon>Saccotheciaceae</taxon>
        <taxon>Aureobasidium</taxon>
    </lineage>
</organism>
<accession>A0A9P8IYU1</accession>
<name>A0A9P8IYU1_AURME</name>
<dbReference type="Proteomes" id="UP000779574">
    <property type="component" value="Unassembled WGS sequence"/>
</dbReference>
<sequence length="600" mass="65704">MAAVQGPTFPTPVITSDQLKGSLPTATIDENVDCTAIATSCIARLQNLQQSDLTDDAIWRDSLSITEHQRTFNSATSIIAVWNELKARRQPHNFQLVPNTAMVFRLGPRPAWITAAFTFETNGAHPAECSGRLNMVPHDNGDYKIWVFCTVIEALKDHDGHGNPDSLPDPKFAPAANLEVGGEIDCIIAGGGMAGLCAAGRLHALRIPYLVIERNASVGDNWTKRYDSMHLHLSNSYSEMPFQRVYLDKPYNLSSRDLADGMQKYVDMHNIQIWLSSSVDQARWDENTKSWTVTVSKQGQLCKFRAKHLVMAIGGGLDVPRLPKEYVNRDEYQGTVLHSIDWKNADAFTGKKGIIIGSANSAFDIAKNMVDSNMSEITMVQRSTTHVISTKVFYPLIDPLYNPETDVGLSDRLMLTPPYAVGRLAIMAGATALQSQDPDHYSYLQAAGFKYHQNPDLLADALERFGGHVLDHGTVSSVFNSGKFKVKSGILPVSFTKTGLRFQDGSEVDADVIVLGTGFRSNLRESVAAIVGSSTSRCLDDFFGLDAEGEIRGLAKPIGHPGIWYLGGGTANARFHSRVLAMQIAADVRGKPFVPYTATP</sequence>
<dbReference type="Pfam" id="PF13738">
    <property type="entry name" value="Pyr_redox_3"/>
    <property type="match status" value="1"/>
</dbReference>
<comment type="caution">
    <text evidence="2">The sequence shown here is derived from an EMBL/GenBank/DDBJ whole genome shotgun (WGS) entry which is preliminary data.</text>
</comment>
<dbReference type="AlphaFoldDB" id="A0A9P8IYU1"/>
<reference evidence="2" key="1">
    <citation type="journal article" date="2021" name="J Fungi (Basel)">
        <title>Virulence traits and population genomics of the black yeast Aureobasidium melanogenum.</title>
        <authorList>
            <person name="Cernosa A."/>
            <person name="Sun X."/>
            <person name="Gostincar C."/>
            <person name="Fang C."/>
            <person name="Gunde-Cimerman N."/>
            <person name="Song Z."/>
        </authorList>
    </citation>
    <scope>NUCLEOTIDE SEQUENCE</scope>
    <source>
        <strain evidence="2">EXF-9911</strain>
    </source>
</reference>
<feature type="non-terminal residue" evidence="2">
    <location>
        <position position="600"/>
    </location>
</feature>
<evidence type="ECO:0000313" key="3">
    <source>
        <dbReference type="Proteomes" id="UP000779574"/>
    </source>
</evidence>
<dbReference type="Gene3D" id="3.50.50.60">
    <property type="entry name" value="FAD/NAD(P)-binding domain"/>
    <property type="match status" value="1"/>
</dbReference>